<feature type="domain" description="G-protein coupled receptors family 1 profile" evidence="18">
    <location>
        <begin position="67"/>
        <end position="321"/>
    </location>
</feature>
<keyword evidence="20" id="KW-1185">Reference proteome</keyword>
<accession>A0A3Q3NEX6</accession>
<dbReference type="InterPro" id="IPR050125">
    <property type="entry name" value="GPCR_opsins"/>
</dbReference>
<feature type="transmembrane region" description="Helical" evidence="17">
    <location>
        <begin position="55"/>
        <end position="76"/>
    </location>
</feature>
<dbReference type="PROSITE" id="PS50262">
    <property type="entry name" value="G_PROTEIN_RECEP_F1_2"/>
    <property type="match status" value="1"/>
</dbReference>
<keyword evidence="4" id="KW-0597">Phosphoprotein</keyword>
<keyword evidence="10 17" id="KW-0297">G-protein coupled receptor</keyword>
<dbReference type="InterPro" id="IPR027430">
    <property type="entry name" value="Retinal_BS"/>
</dbReference>
<keyword evidence="14" id="KW-0325">Glycoprotein</keyword>
<feature type="transmembrane region" description="Helical" evidence="17">
    <location>
        <begin position="167"/>
        <end position="188"/>
    </location>
</feature>
<dbReference type="Pfam" id="PF00001">
    <property type="entry name" value="7tm_1"/>
    <property type="match status" value="1"/>
</dbReference>
<keyword evidence="5 17" id="KW-0716">Sensory transduction</keyword>
<dbReference type="GO" id="GO:0004930">
    <property type="term" value="F:G protein-coupled receptor activity"/>
    <property type="evidence" value="ECO:0007669"/>
    <property type="project" value="UniProtKB-KW"/>
</dbReference>
<comment type="subcellular location">
    <subcellularLocation>
        <location evidence="2 17">Membrane</location>
        <topology evidence="2 17">Multi-pass membrane protein</topology>
    </subcellularLocation>
</comment>
<dbReference type="GO" id="GO:0016020">
    <property type="term" value="C:membrane"/>
    <property type="evidence" value="ECO:0007669"/>
    <property type="project" value="UniProtKB-SubCell"/>
</dbReference>
<dbReference type="InterPro" id="IPR001760">
    <property type="entry name" value="Opsin"/>
</dbReference>
<evidence type="ECO:0000256" key="8">
    <source>
        <dbReference type="ARBA" id="ARBA00022989"/>
    </source>
</evidence>
<dbReference type="GeneTree" id="ENSGT01030000234549"/>
<evidence type="ECO:0000256" key="11">
    <source>
        <dbReference type="ARBA" id="ARBA00023136"/>
    </source>
</evidence>
<comment type="function">
    <text evidence="1">Visual pigments are the light-absorbing molecules that mediate vision. They consist of an apoprotein, opsin, covalently linked to cis-retinal.</text>
</comment>
<dbReference type="Proteomes" id="UP000261640">
    <property type="component" value="Unplaced"/>
</dbReference>
<sequence length="359" mass="40225">MAEEWGKPVFAARRHYEDSTSGSVFTYTNNNNTRGPFEGPNYHIAPRWVYNLATLWMLFVVVASTFTNGLVLVATAKFKKLRHPLNWILVNLAVADLAETLIASTISVWNQMFGYFVLGHPLCILEGFTVCLEIVCITGLWSLAVISWERWIVVCKPFGNVKFDAKLATVGIVFSWVWAAGWCAPPVFGWSRYWPHGLKTSCGPDVFSGNEELGCQSYMICLMITCCFIPLSVIILCYLAVWMAIRSVAMQQKESESTQKAEREVSRMVVVMIMAYIFCWGPYTFFACFGAANPGYAFHPLAAAMPAYFAKSATIYNPIIYVFMNRQFRSCIMQLFGKQVDDGSEVSTSKTEVSSVAPA</sequence>
<keyword evidence="15 17" id="KW-0807">Transducer</keyword>
<protein>
    <submittedName>
        <fullName evidence="19">Red-sensitive opsin-like</fullName>
    </submittedName>
</protein>
<dbReference type="PRINTS" id="PR00238">
    <property type="entry name" value="OPSIN"/>
</dbReference>
<keyword evidence="3 17" id="KW-0600">Photoreceptor protein</keyword>
<evidence type="ECO:0000256" key="14">
    <source>
        <dbReference type="ARBA" id="ARBA00023180"/>
    </source>
</evidence>
<evidence type="ECO:0000256" key="12">
    <source>
        <dbReference type="ARBA" id="ARBA00023157"/>
    </source>
</evidence>
<keyword evidence="6 17" id="KW-0812">Transmembrane</keyword>
<evidence type="ECO:0000256" key="10">
    <source>
        <dbReference type="ARBA" id="ARBA00023040"/>
    </source>
</evidence>
<dbReference type="GO" id="GO:0007602">
    <property type="term" value="P:phototransduction"/>
    <property type="evidence" value="ECO:0007669"/>
    <property type="project" value="UniProtKB-KW"/>
</dbReference>
<dbReference type="FunFam" id="1.20.1070.10:FF:000090">
    <property type="entry name" value="Long-wave-sensitive opsin 1"/>
    <property type="match status" value="1"/>
</dbReference>
<feature type="transmembrane region" description="Helical" evidence="17">
    <location>
        <begin position="217"/>
        <end position="245"/>
    </location>
</feature>
<reference evidence="19" key="2">
    <citation type="submission" date="2025-09" db="UniProtKB">
        <authorList>
            <consortium name="Ensembl"/>
        </authorList>
    </citation>
    <scope>IDENTIFICATION</scope>
</reference>
<evidence type="ECO:0000313" key="20">
    <source>
        <dbReference type="Proteomes" id="UP000261640"/>
    </source>
</evidence>
<evidence type="ECO:0000256" key="3">
    <source>
        <dbReference type="ARBA" id="ARBA00022543"/>
    </source>
</evidence>
<feature type="transmembrane region" description="Helical" evidence="17">
    <location>
        <begin position="303"/>
        <end position="324"/>
    </location>
</feature>
<dbReference type="InParanoid" id="A0A3Q3NEX6"/>
<keyword evidence="7 17" id="KW-0681">Retinal protein</keyword>
<evidence type="ECO:0000256" key="16">
    <source>
        <dbReference type="ARBA" id="ARBA00023305"/>
    </source>
</evidence>
<keyword evidence="9 17" id="KW-0157">Chromophore</keyword>
<keyword evidence="13 17" id="KW-0675">Receptor</keyword>
<proteinExistence type="inferred from homology"/>
<evidence type="ECO:0000256" key="7">
    <source>
        <dbReference type="ARBA" id="ARBA00022925"/>
    </source>
</evidence>
<evidence type="ECO:0000256" key="6">
    <source>
        <dbReference type="ARBA" id="ARBA00022692"/>
    </source>
</evidence>
<dbReference type="FunCoup" id="A0A3Q3NEX6">
    <property type="interactions" value="364"/>
</dbReference>
<dbReference type="PRINTS" id="PR00575">
    <property type="entry name" value="OPSINREDGRN"/>
</dbReference>
<comment type="similarity">
    <text evidence="17">Belongs to the G-protein coupled receptor 1 family. Opsin subfamily.</text>
</comment>
<feature type="transmembrane region" description="Helical" evidence="17">
    <location>
        <begin position="115"/>
        <end position="146"/>
    </location>
</feature>
<dbReference type="SMART" id="SM01381">
    <property type="entry name" value="7TM_GPCR_Srsx"/>
    <property type="match status" value="1"/>
</dbReference>
<evidence type="ECO:0000256" key="2">
    <source>
        <dbReference type="ARBA" id="ARBA00004141"/>
    </source>
</evidence>
<evidence type="ECO:0000256" key="4">
    <source>
        <dbReference type="ARBA" id="ARBA00022553"/>
    </source>
</evidence>
<dbReference type="PROSITE" id="PS00237">
    <property type="entry name" value="G_PROTEIN_RECEP_F1_1"/>
    <property type="match status" value="1"/>
</dbReference>
<keyword evidence="8 17" id="KW-1133">Transmembrane helix</keyword>
<evidence type="ECO:0000256" key="17">
    <source>
        <dbReference type="RuleBase" id="RU004951"/>
    </source>
</evidence>
<dbReference type="PANTHER" id="PTHR24240">
    <property type="entry name" value="OPSIN"/>
    <property type="match status" value="1"/>
</dbReference>
<dbReference type="AlphaFoldDB" id="A0A3Q3NEX6"/>
<dbReference type="PRINTS" id="PR00237">
    <property type="entry name" value="GPCRRHODOPSN"/>
</dbReference>
<dbReference type="GO" id="GO:0007601">
    <property type="term" value="P:visual perception"/>
    <property type="evidence" value="ECO:0007669"/>
    <property type="project" value="UniProtKB-KW"/>
</dbReference>
<dbReference type="Gene3D" id="1.20.1070.10">
    <property type="entry name" value="Rhodopsin 7-helix transmembrane proteins"/>
    <property type="match status" value="1"/>
</dbReference>
<dbReference type="PROSITE" id="PS00238">
    <property type="entry name" value="OPSIN"/>
    <property type="match status" value="1"/>
</dbReference>
<dbReference type="SUPFAM" id="SSF81321">
    <property type="entry name" value="Family A G protein-coupled receptor-like"/>
    <property type="match status" value="1"/>
</dbReference>
<dbReference type="GO" id="GO:0009881">
    <property type="term" value="F:photoreceptor activity"/>
    <property type="evidence" value="ECO:0007669"/>
    <property type="project" value="UniProtKB-KW"/>
</dbReference>
<dbReference type="InterPro" id="IPR000378">
    <property type="entry name" value="Opsin_red/grn"/>
</dbReference>
<name>A0A3Q3NEX6_9TELE</name>
<feature type="transmembrane region" description="Helical" evidence="17">
    <location>
        <begin position="265"/>
        <end position="283"/>
    </location>
</feature>
<evidence type="ECO:0000313" key="19">
    <source>
        <dbReference type="Ensembl" id="ENSMAMP00000034586.1"/>
    </source>
</evidence>
<dbReference type="Ensembl" id="ENSMAMT00000035467.2">
    <property type="protein sequence ID" value="ENSMAMP00000034586.1"/>
    <property type="gene ID" value="ENSMAMG00000022455.2"/>
</dbReference>
<evidence type="ECO:0000256" key="1">
    <source>
        <dbReference type="ARBA" id="ARBA00002881"/>
    </source>
</evidence>
<dbReference type="InterPro" id="IPR017452">
    <property type="entry name" value="GPCR_Rhodpsn_7TM"/>
</dbReference>
<reference evidence="19" key="1">
    <citation type="submission" date="2025-08" db="UniProtKB">
        <authorList>
            <consortium name="Ensembl"/>
        </authorList>
    </citation>
    <scope>IDENTIFICATION</scope>
</reference>
<dbReference type="STRING" id="205130.ENSMAMP00000034586"/>
<evidence type="ECO:0000256" key="13">
    <source>
        <dbReference type="ARBA" id="ARBA00023170"/>
    </source>
</evidence>
<keyword evidence="11 17" id="KW-0472">Membrane</keyword>
<evidence type="ECO:0000256" key="15">
    <source>
        <dbReference type="ARBA" id="ARBA00023224"/>
    </source>
</evidence>
<dbReference type="InterPro" id="IPR000276">
    <property type="entry name" value="GPCR_Rhodpsn"/>
</dbReference>
<evidence type="ECO:0000256" key="9">
    <source>
        <dbReference type="ARBA" id="ARBA00022991"/>
    </source>
</evidence>
<evidence type="ECO:0000256" key="5">
    <source>
        <dbReference type="ARBA" id="ARBA00022606"/>
    </source>
</evidence>
<keyword evidence="12" id="KW-1015">Disulfide bond</keyword>
<evidence type="ECO:0000259" key="18">
    <source>
        <dbReference type="PROSITE" id="PS50262"/>
    </source>
</evidence>
<feature type="transmembrane region" description="Helical" evidence="17">
    <location>
        <begin position="88"/>
        <end position="109"/>
    </location>
</feature>
<organism evidence="19 20">
    <name type="scientific">Mastacembelus armatus</name>
    <name type="common">zig-zag eel</name>
    <dbReference type="NCBI Taxonomy" id="205130"/>
    <lineage>
        <taxon>Eukaryota</taxon>
        <taxon>Metazoa</taxon>
        <taxon>Chordata</taxon>
        <taxon>Craniata</taxon>
        <taxon>Vertebrata</taxon>
        <taxon>Euteleostomi</taxon>
        <taxon>Actinopterygii</taxon>
        <taxon>Neopterygii</taxon>
        <taxon>Teleostei</taxon>
        <taxon>Neoteleostei</taxon>
        <taxon>Acanthomorphata</taxon>
        <taxon>Anabantaria</taxon>
        <taxon>Synbranchiformes</taxon>
        <taxon>Mastacembelidae</taxon>
        <taxon>Mastacembelus</taxon>
    </lineage>
</organism>
<keyword evidence="16" id="KW-0844">Vision</keyword>